<gene>
    <name evidence="1" type="ORF">I7I51_00460</name>
</gene>
<evidence type="ECO:0000313" key="1">
    <source>
        <dbReference type="EMBL" id="QSS63402.1"/>
    </source>
</evidence>
<name>A0A8A1MFR8_AJECA</name>
<accession>A0A8A1MFR8</accession>
<evidence type="ECO:0000313" key="2">
    <source>
        <dbReference type="Proteomes" id="UP000663671"/>
    </source>
</evidence>
<dbReference type="AlphaFoldDB" id="A0A8A1MFR8"/>
<protein>
    <submittedName>
        <fullName evidence="1">Uncharacterized protein</fullName>
    </submittedName>
</protein>
<dbReference type="EMBL" id="CP069114">
    <property type="protein sequence ID" value="QSS63402.1"/>
    <property type="molecule type" value="Genomic_DNA"/>
</dbReference>
<proteinExistence type="predicted"/>
<sequence length="197" mass="21941">MPVDTEVMIHEENDDDFHQGNGREFQTFPYSTISISNRDEKEGLLVWESQKYATPDNASIVISAAGPDVRTGQTSSVFPYHLFRNDESLKPRSREQPAEVDESRYEITISGGLKKRCHKVGKVHTATVCLGRPGLGRALKTLSSVPRQQQAHKCDQETNLEVVKTFLGPGDPVETSLCPYASLAHPWGDRITSRDCV</sequence>
<dbReference type="Proteomes" id="UP000663671">
    <property type="component" value="Chromosome 1"/>
</dbReference>
<organism evidence="1 2">
    <name type="scientific">Ajellomyces capsulatus</name>
    <name type="common">Darling's disease fungus</name>
    <name type="synonym">Histoplasma capsulatum</name>
    <dbReference type="NCBI Taxonomy" id="5037"/>
    <lineage>
        <taxon>Eukaryota</taxon>
        <taxon>Fungi</taxon>
        <taxon>Dikarya</taxon>
        <taxon>Ascomycota</taxon>
        <taxon>Pezizomycotina</taxon>
        <taxon>Eurotiomycetes</taxon>
        <taxon>Eurotiomycetidae</taxon>
        <taxon>Onygenales</taxon>
        <taxon>Ajellomycetaceae</taxon>
        <taxon>Histoplasma</taxon>
    </lineage>
</organism>
<dbReference type="VEuPathDB" id="FungiDB:I7I51_00460"/>
<reference evidence="1" key="1">
    <citation type="submission" date="2021-01" db="EMBL/GenBank/DDBJ databases">
        <title>Chromosome-level genome assembly of a human fungal pathogen reveals clustering of transcriptionally co-regulated genes.</title>
        <authorList>
            <person name="Voorhies M."/>
            <person name="Cohen S."/>
            <person name="Shea T.P."/>
            <person name="Petrus S."/>
            <person name="Munoz J.F."/>
            <person name="Poplawski S."/>
            <person name="Goldman W.E."/>
            <person name="Michael T."/>
            <person name="Cuomo C.A."/>
            <person name="Sil A."/>
            <person name="Beyhan S."/>
        </authorList>
    </citation>
    <scope>NUCLEOTIDE SEQUENCE</scope>
    <source>
        <strain evidence="1">WU24</strain>
    </source>
</reference>